<dbReference type="AlphaFoldDB" id="A0A7V1GFX0"/>
<comment type="caution">
    <text evidence="3">The sequence shown here is derived from an EMBL/GenBank/DDBJ whole genome shotgun (WGS) entry which is preliminary data.</text>
</comment>
<gene>
    <name evidence="3" type="ORF">ENH88_17125</name>
</gene>
<reference evidence="3" key="1">
    <citation type="journal article" date="2020" name="mSystems">
        <title>Genome- and Community-Level Interaction Insights into Carbon Utilization and Element Cycling Functions of Hydrothermarchaeota in Hydrothermal Sediment.</title>
        <authorList>
            <person name="Zhou Z."/>
            <person name="Liu Y."/>
            <person name="Xu W."/>
            <person name="Pan J."/>
            <person name="Luo Z.H."/>
            <person name="Li M."/>
        </authorList>
    </citation>
    <scope>NUCLEOTIDE SEQUENCE [LARGE SCALE GENOMIC DNA]</scope>
    <source>
        <strain evidence="3">HyVt-346</strain>
    </source>
</reference>
<name>A0A7V1GFX0_9GAMM</name>
<feature type="coiled-coil region" evidence="1">
    <location>
        <begin position="105"/>
        <end position="132"/>
    </location>
</feature>
<sequence length="196" mass="22261">MANLEALFEQWLEGNVLSDAQLQQLENDPEYRALMSQAQAWQQHSSEYKTVPVPQWDRQSTMPQVASVGVFGIASVWAVAASVMICALAFLVMPQQQAPELLDQVAKQTQLLESQQKQIDQLQKIITAQNELQQQQMYQLAKEAITTGRVERQEDLNSLITYIKTQRAQDQAYLRMQLNDLAEQVQEQPMAAIAKN</sequence>
<accession>A0A7V1GFX0</accession>
<keyword evidence="2" id="KW-0472">Membrane</keyword>
<evidence type="ECO:0000256" key="2">
    <source>
        <dbReference type="SAM" id="Phobius"/>
    </source>
</evidence>
<organism evidence="3">
    <name type="scientific">Pseudoalteromonas prydzensis</name>
    <dbReference type="NCBI Taxonomy" id="182141"/>
    <lineage>
        <taxon>Bacteria</taxon>
        <taxon>Pseudomonadati</taxon>
        <taxon>Pseudomonadota</taxon>
        <taxon>Gammaproteobacteria</taxon>
        <taxon>Alteromonadales</taxon>
        <taxon>Pseudoalteromonadaceae</taxon>
        <taxon>Pseudoalteromonas</taxon>
    </lineage>
</organism>
<dbReference type="RefSeq" id="WP_304184055.1">
    <property type="nucleotide sequence ID" value="NZ_DRGM01000173.1"/>
</dbReference>
<protein>
    <submittedName>
        <fullName evidence="3">Uncharacterized protein</fullName>
    </submittedName>
</protein>
<dbReference type="EMBL" id="DRGM01000173">
    <property type="protein sequence ID" value="HEA18128.1"/>
    <property type="molecule type" value="Genomic_DNA"/>
</dbReference>
<proteinExistence type="predicted"/>
<feature type="transmembrane region" description="Helical" evidence="2">
    <location>
        <begin position="65"/>
        <end position="92"/>
    </location>
</feature>
<evidence type="ECO:0000256" key="1">
    <source>
        <dbReference type="SAM" id="Coils"/>
    </source>
</evidence>
<keyword evidence="2" id="KW-1133">Transmembrane helix</keyword>
<dbReference type="Proteomes" id="UP000886188">
    <property type="component" value="Unassembled WGS sequence"/>
</dbReference>
<keyword evidence="1" id="KW-0175">Coiled coil</keyword>
<evidence type="ECO:0000313" key="3">
    <source>
        <dbReference type="EMBL" id="HEA18128.1"/>
    </source>
</evidence>
<keyword evidence="2" id="KW-0812">Transmembrane</keyword>